<dbReference type="HOGENOM" id="CLU_637569_0_0_6"/>
<sequence>MNQFDADSMHRLAKLALDAGEVTTPEAALVLFQQYRVRIHLGAGWADTLAGQACFVTALSTASRAFLGGVEVDGDLTPLLRVPLFAGLPAAQVVQALGGTVVDIPTLQLPSLLIGDGGVSPSTTFAIRPTWDGWCAQIAPVGSSHHLTANDDNPLAGVCAGALAVSEAFSHVRGDSLEAGNRRIGLSLWNPLAIADWQSPECRGPRLAYLPNDLWLVGVGHLGQAYVWGLGMLPYPPDRRPRLVLQDVDRVTTSNLSTCLLVGADDLAMRKTRVVARRLEAIGFEIELVERRFGAHHHLQPGEPTVALFGVDNIAARRDLDTAAFALVVEAGLGSGYRDFRSLRMHTLPGPRPASELWPAQAASQGVAALNEAYQQLAHDSGDLCGVTMLATKAVATPFVGAFAASLVMAELMRPLHGGGIHTSVDVQLHSLPHRLGAPITPPSMRCAFIEST</sequence>
<evidence type="ECO:0000259" key="1">
    <source>
        <dbReference type="Pfam" id="PF00899"/>
    </source>
</evidence>
<reference evidence="2 3" key="1">
    <citation type="journal article" date="2012" name="J. Bacteriol.">
        <title>Complete Genome Sequence of the BTEX-Degrading Bacterium Pseudoxanthomonas spadix BD-a59.</title>
        <authorList>
            <person name="Lee S.H."/>
            <person name="Jin H.M."/>
            <person name="Lee H.J."/>
            <person name="Kim J.M."/>
            <person name="Jeon C.O."/>
        </authorList>
    </citation>
    <scope>NUCLEOTIDE SEQUENCE [LARGE SCALE GENOMIC DNA]</scope>
    <source>
        <strain evidence="2 3">BD-a59</strain>
    </source>
</reference>
<dbReference type="SUPFAM" id="SSF69572">
    <property type="entry name" value="Activating enzymes of the ubiquitin-like proteins"/>
    <property type="match status" value="1"/>
</dbReference>
<dbReference type="KEGG" id="psd:DSC_11840"/>
<dbReference type="InterPro" id="IPR035985">
    <property type="entry name" value="Ubiquitin-activating_enz"/>
</dbReference>
<dbReference type="GO" id="GO:0008641">
    <property type="term" value="F:ubiquitin-like modifier activating enzyme activity"/>
    <property type="evidence" value="ECO:0007669"/>
    <property type="project" value="InterPro"/>
</dbReference>
<dbReference type="RefSeq" id="WP_014161185.1">
    <property type="nucleotide sequence ID" value="NC_016147.2"/>
</dbReference>
<dbReference type="Pfam" id="PF00899">
    <property type="entry name" value="ThiF"/>
    <property type="match status" value="1"/>
</dbReference>
<proteinExistence type="predicted"/>
<dbReference type="eggNOG" id="COG0476">
    <property type="taxonomic scope" value="Bacteria"/>
</dbReference>
<dbReference type="Proteomes" id="UP000005870">
    <property type="component" value="Chromosome"/>
</dbReference>
<dbReference type="OrthoDB" id="9087947at2"/>
<dbReference type="STRING" id="1045855.DSC_11840"/>
<evidence type="ECO:0000313" key="2">
    <source>
        <dbReference type="EMBL" id="AER57012.1"/>
    </source>
</evidence>
<protein>
    <submittedName>
        <fullName evidence="2">UBA/ThiF-type NAD/FAD binding fold containing protein</fullName>
    </submittedName>
</protein>
<gene>
    <name evidence="2" type="ordered locus">DSC_11840</name>
</gene>
<dbReference type="EMBL" id="CP003093">
    <property type="protein sequence ID" value="AER57012.1"/>
    <property type="molecule type" value="Genomic_DNA"/>
</dbReference>
<dbReference type="Gene3D" id="3.40.50.720">
    <property type="entry name" value="NAD(P)-binding Rossmann-like Domain"/>
    <property type="match status" value="1"/>
</dbReference>
<evidence type="ECO:0000313" key="3">
    <source>
        <dbReference type="Proteomes" id="UP000005870"/>
    </source>
</evidence>
<accession>G7UQK9</accession>
<dbReference type="InterPro" id="IPR000594">
    <property type="entry name" value="ThiF_NAD_FAD-bd"/>
</dbReference>
<keyword evidence="3" id="KW-1185">Reference proteome</keyword>
<name>G7UQK9_PSEUP</name>
<feature type="domain" description="THIF-type NAD/FAD binding fold" evidence="1">
    <location>
        <begin position="216"/>
        <end position="327"/>
    </location>
</feature>
<dbReference type="AlphaFoldDB" id="G7UQK9"/>
<organism evidence="2 3">
    <name type="scientific">Pseudoxanthomonas spadix (strain BD-a59)</name>
    <dbReference type="NCBI Taxonomy" id="1045855"/>
    <lineage>
        <taxon>Bacteria</taxon>
        <taxon>Pseudomonadati</taxon>
        <taxon>Pseudomonadota</taxon>
        <taxon>Gammaproteobacteria</taxon>
        <taxon>Lysobacterales</taxon>
        <taxon>Lysobacteraceae</taxon>
        <taxon>Pseudoxanthomonas</taxon>
    </lineage>
</organism>